<organism evidence="5 6">
    <name type="scientific">Actinoplanes friuliensis DSM 7358</name>
    <dbReference type="NCBI Taxonomy" id="1246995"/>
    <lineage>
        <taxon>Bacteria</taxon>
        <taxon>Bacillati</taxon>
        <taxon>Actinomycetota</taxon>
        <taxon>Actinomycetes</taxon>
        <taxon>Micromonosporales</taxon>
        <taxon>Micromonosporaceae</taxon>
        <taxon>Actinoplanes</taxon>
    </lineage>
</organism>
<dbReference type="KEGG" id="afs:AFR_01385"/>
<dbReference type="eggNOG" id="COG1609">
    <property type="taxonomic scope" value="Bacteria"/>
</dbReference>
<evidence type="ECO:0000259" key="4">
    <source>
        <dbReference type="PROSITE" id="PS50932"/>
    </source>
</evidence>
<dbReference type="PANTHER" id="PTHR30146:SF153">
    <property type="entry name" value="LACTOSE OPERON REPRESSOR"/>
    <property type="match status" value="1"/>
</dbReference>
<dbReference type="Gene3D" id="1.10.260.40">
    <property type="entry name" value="lambda repressor-like DNA-binding domains"/>
    <property type="match status" value="1"/>
</dbReference>
<dbReference type="PANTHER" id="PTHR30146">
    <property type="entry name" value="LACI-RELATED TRANSCRIPTIONAL REPRESSOR"/>
    <property type="match status" value="1"/>
</dbReference>
<evidence type="ECO:0000256" key="1">
    <source>
        <dbReference type="ARBA" id="ARBA00023015"/>
    </source>
</evidence>
<dbReference type="STRING" id="1246995.AFR_01385"/>
<evidence type="ECO:0000256" key="3">
    <source>
        <dbReference type="ARBA" id="ARBA00023163"/>
    </source>
</evidence>
<dbReference type="SUPFAM" id="SSF47413">
    <property type="entry name" value="lambda repressor-like DNA-binding domains"/>
    <property type="match status" value="1"/>
</dbReference>
<protein>
    <submittedName>
        <fullName evidence="5">Putative LacI-family transcriptional regulator</fullName>
    </submittedName>
</protein>
<name>U5VSG4_9ACTN</name>
<proteinExistence type="predicted"/>
<dbReference type="InterPro" id="IPR010982">
    <property type="entry name" value="Lambda_DNA-bd_dom_sf"/>
</dbReference>
<dbReference type="Pfam" id="PF13377">
    <property type="entry name" value="Peripla_BP_3"/>
    <property type="match status" value="1"/>
</dbReference>
<dbReference type="PROSITE" id="PS00356">
    <property type="entry name" value="HTH_LACI_1"/>
    <property type="match status" value="1"/>
</dbReference>
<feature type="domain" description="HTH lacI-type" evidence="4">
    <location>
        <begin position="3"/>
        <end position="58"/>
    </location>
</feature>
<dbReference type="HOGENOM" id="CLU_037628_6_4_11"/>
<dbReference type="PATRIC" id="fig|1246995.3.peg.277"/>
<dbReference type="SUPFAM" id="SSF53822">
    <property type="entry name" value="Periplasmic binding protein-like I"/>
    <property type="match status" value="1"/>
</dbReference>
<dbReference type="Proteomes" id="UP000017746">
    <property type="component" value="Chromosome"/>
</dbReference>
<accession>U5VSG4</accession>
<keyword evidence="1" id="KW-0805">Transcription regulation</keyword>
<dbReference type="Pfam" id="PF00356">
    <property type="entry name" value="LacI"/>
    <property type="match status" value="1"/>
</dbReference>
<keyword evidence="3" id="KW-0804">Transcription</keyword>
<dbReference type="InterPro" id="IPR046335">
    <property type="entry name" value="LacI/GalR-like_sensor"/>
</dbReference>
<sequence length="341" mass="35745">MTRRLADVAQHVGVSQATVSRVLNDKPGISQATRDAVLTALDVLGYERPNKLRGERARLVGIVLPEMTNPVFPALAEAMAGALAKRGFSPVLCTRTVDGVPEADYVSILLEQQVSGVLFGGGLYQEADADHTHYAALRERSLPTVLVNAAVEGLGFPQVCTDDGHGIDQAYGHLAALGHDRIGLLLGPADHVPSARKLAAYLAARERHGHDGPALIGRSPFAMAEAQVAAARMITEGAGALICASDVAAIGAIRAAHRMGRSVPGDVSIIGYDDSPVMACTDPPLTTIRQPVDAMGHAAVSLLLHQIDGHPGRNEELLFEPELVVRNTTGAARKTGVAALS</sequence>
<keyword evidence="6" id="KW-1185">Reference proteome</keyword>
<reference evidence="5 6" key="1">
    <citation type="journal article" date="2014" name="J. Biotechnol.">
        <title>Complete genome sequence of the actinobacterium Actinoplanes friuliensis HAG 010964, producer of the lipopeptide antibiotic friulimycin.</title>
        <authorList>
            <person name="Ruckert C."/>
            <person name="Szczepanowski R."/>
            <person name="Albersmeier A."/>
            <person name="Goesmann A."/>
            <person name="Fischer N."/>
            <person name="Steinkamper A."/>
            <person name="Puhler A."/>
            <person name="Biener R."/>
            <person name="Schwartz D."/>
            <person name="Kalinowski J."/>
        </authorList>
    </citation>
    <scope>NUCLEOTIDE SEQUENCE [LARGE SCALE GENOMIC DNA]</scope>
    <source>
        <strain evidence="5 6">DSM 7358</strain>
    </source>
</reference>
<dbReference type="SMART" id="SM00354">
    <property type="entry name" value="HTH_LACI"/>
    <property type="match status" value="1"/>
</dbReference>
<dbReference type="OrthoDB" id="3324394at2"/>
<evidence type="ECO:0000313" key="5">
    <source>
        <dbReference type="EMBL" id="AGZ38566.1"/>
    </source>
</evidence>
<gene>
    <name evidence="5" type="ORF">AFR_01385</name>
</gene>
<dbReference type="AlphaFoldDB" id="U5VSG4"/>
<dbReference type="InterPro" id="IPR028082">
    <property type="entry name" value="Peripla_BP_I"/>
</dbReference>
<dbReference type="EMBL" id="CP006272">
    <property type="protein sequence ID" value="AGZ38566.1"/>
    <property type="molecule type" value="Genomic_DNA"/>
</dbReference>
<dbReference type="Gene3D" id="3.40.50.2300">
    <property type="match status" value="2"/>
</dbReference>
<dbReference type="PROSITE" id="PS50932">
    <property type="entry name" value="HTH_LACI_2"/>
    <property type="match status" value="1"/>
</dbReference>
<keyword evidence="2" id="KW-0238">DNA-binding</keyword>
<dbReference type="GO" id="GO:0003700">
    <property type="term" value="F:DNA-binding transcription factor activity"/>
    <property type="evidence" value="ECO:0007669"/>
    <property type="project" value="TreeGrafter"/>
</dbReference>
<evidence type="ECO:0000256" key="2">
    <source>
        <dbReference type="ARBA" id="ARBA00023125"/>
    </source>
</evidence>
<dbReference type="InterPro" id="IPR000843">
    <property type="entry name" value="HTH_LacI"/>
</dbReference>
<dbReference type="GO" id="GO:0000976">
    <property type="term" value="F:transcription cis-regulatory region binding"/>
    <property type="evidence" value="ECO:0007669"/>
    <property type="project" value="TreeGrafter"/>
</dbReference>
<evidence type="ECO:0000313" key="6">
    <source>
        <dbReference type="Proteomes" id="UP000017746"/>
    </source>
</evidence>
<dbReference type="CDD" id="cd01392">
    <property type="entry name" value="HTH_LacI"/>
    <property type="match status" value="1"/>
</dbReference>
<dbReference type="RefSeq" id="WP_023357509.1">
    <property type="nucleotide sequence ID" value="NC_022657.1"/>
</dbReference>